<evidence type="ECO:0008006" key="7">
    <source>
        <dbReference type="Google" id="ProtNLM"/>
    </source>
</evidence>
<dbReference type="InterPro" id="IPR029058">
    <property type="entry name" value="AB_hydrolase_fold"/>
</dbReference>
<evidence type="ECO:0000259" key="4">
    <source>
        <dbReference type="Pfam" id="PF03893"/>
    </source>
</evidence>
<evidence type="ECO:0000313" key="6">
    <source>
        <dbReference type="Proteomes" id="UP000489600"/>
    </source>
</evidence>
<dbReference type="PANTHER" id="PTHR46398">
    <property type="entry name" value="ALPHA/BETA-HYDROLASES SUPERFAMILY PROTEIN"/>
    <property type="match status" value="1"/>
</dbReference>
<feature type="region of interest" description="Disordered" evidence="2">
    <location>
        <begin position="344"/>
        <end position="367"/>
    </location>
</feature>
<protein>
    <recommendedName>
        <fullName evidence="7">Fungal lipase-like domain-containing protein</fullName>
    </recommendedName>
</protein>
<dbReference type="Pfam" id="PF01764">
    <property type="entry name" value="Lipase_3"/>
    <property type="match status" value="1"/>
</dbReference>
<dbReference type="OrthoDB" id="438440at2759"/>
<dbReference type="GO" id="GO:0016042">
    <property type="term" value="P:lipid catabolic process"/>
    <property type="evidence" value="ECO:0007669"/>
    <property type="project" value="InterPro"/>
</dbReference>
<gene>
    <name evidence="5" type="ORF">ANE_LOCUS19555</name>
</gene>
<keyword evidence="6" id="KW-1185">Reference proteome</keyword>
<dbReference type="InterPro" id="IPR002921">
    <property type="entry name" value="Fungal_lipase-type"/>
</dbReference>
<evidence type="ECO:0000313" key="5">
    <source>
        <dbReference type="EMBL" id="VVB09111.1"/>
    </source>
</evidence>
<evidence type="ECO:0000259" key="3">
    <source>
        <dbReference type="Pfam" id="PF01764"/>
    </source>
</evidence>
<dbReference type="PANTHER" id="PTHR46398:SF7">
    <property type="entry name" value="ALPHA_BETA-HYDROLASES SUPERFAMILY PROTEIN"/>
    <property type="match status" value="1"/>
</dbReference>
<evidence type="ECO:0000256" key="2">
    <source>
        <dbReference type="SAM" id="MobiDB-lite"/>
    </source>
</evidence>
<reference evidence="5" key="1">
    <citation type="submission" date="2019-07" db="EMBL/GenBank/DDBJ databases">
        <authorList>
            <person name="Dittberner H."/>
        </authorList>
    </citation>
    <scope>NUCLEOTIDE SEQUENCE [LARGE SCALE GENOMIC DNA]</scope>
</reference>
<feature type="compositionally biased region" description="Acidic residues" evidence="2">
    <location>
        <begin position="348"/>
        <end position="358"/>
    </location>
</feature>
<sequence>MSVTCGLECVLCVGFSRWAWKRCTHVGSDDSATWTAATSEEFEPIPRICRVILAVYEPDLRNPKISPSIGNFDLNPDWVIKRVAHEKTQGRSPPYIIYVDHNHREIVLAIRGLNLAKESDYKILLDNKLGQRKHGGGFVHHGLLKSAAWVLTEESETIRSVWEENGKEYDLVFAGHSLGSGVAALMAILVVDNPAMIGGVPRSKIRCFALAPARCMSLNLAVKYADVIFSVILQDDFLPRTATPLQDIFKSIFWCGRFPPEVRTAIPVDGRFEHIVLSSNATSDHAILWIERESEKALQRLREQSSETVVTMAPKEKRMERLNTLEKEHKDALKRAVSLNIPHAASTAEEEEECDNGEVPESKSKKKNWDQVVDTLFHKSNSGEFIFNENVVSER</sequence>
<accession>A0A565C631</accession>
<dbReference type="Gene3D" id="3.40.50.1820">
    <property type="entry name" value="alpha/beta hydrolase"/>
    <property type="match status" value="1"/>
</dbReference>
<dbReference type="Pfam" id="PF03893">
    <property type="entry name" value="Lipase3_N"/>
    <property type="match status" value="1"/>
</dbReference>
<evidence type="ECO:0000256" key="1">
    <source>
        <dbReference type="ARBA" id="ARBA00022801"/>
    </source>
</evidence>
<dbReference type="InterPro" id="IPR005592">
    <property type="entry name" value="Mono/diacylglycerol_lipase_N"/>
</dbReference>
<dbReference type="SUPFAM" id="SSF53474">
    <property type="entry name" value="alpha/beta-Hydrolases"/>
    <property type="match status" value="1"/>
</dbReference>
<comment type="caution">
    <text evidence="5">The sequence shown here is derived from an EMBL/GenBank/DDBJ whole genome shotgun (WGS) entry which is preliminary data.</text>
</comment>
<proteinExistence type="predicted"/>
<keyword evidence="1" id="KW-0378">Hydrolase</keyword>
<dbReference type="GO" id="GO:0016787">
    <property type="term" value="F:hydrolase activity"/>
    <property type="evidence" value="ECO:0007669"/>
    <property type="project" value="UniProtKB-KW"/>
</dbReference>
<name>A0A565C631_9BRAS</name>
<dbReference type="Proteomes" id="UP000489600">
    <property type="component" value="Unassembled WGS sequence"/>
</dbReference>
<organism evidence="5 6">
    <name type="scientific">Arabis nemorensis</name>
    <dbReference type="NCBI Taxonomy" id="586526"/>
    <lineage>
        <taxon>Eukaryota</taxon>
        <taxon>Viridiplantae</taxon>
        <taxon>Streptophyta</taxon>
        <taxon>Embryophyta</taxon>
        <taxon>Tracheophyta</taxon>
        <taxon>Spermatophyta</taxon>
        <taxon>Magnoliopsida</taxon>
        <taxon>eudicotyledons</taxon>
        <taxon>Gunneridae</taxon>
        <taxon>Pentapetalae</taxon>
        <taxon>rosids</taxon>
        <taxon>malvids</taxon>
        <taxon>Brassicales</taxon>
        <taxon>Brassicaceae</taxon>
        <taxon>Arabideae</taxon>
        <taxon>Arabis</taxon>
    </lineage>
</organism>
<dbReference type="AlphaFoldDB" id="A0A565C631"/>
<feature type="domain" description="Fungal lipase-type" evidence="3">
    <location>
        <begin position="107"/>
        <end position="243"/>
    </location>
</feature>
<dbReference type="CDD" id="cd00519">
    <property type="entry name" value="Lipase_3"/>
    <property type="match status" value="1"/>
</dbReference>
<dbReference type="EMBL" id="CABITT030000006">
    <property type="protein sequence ID" value="VVB09111.1"/>
    <property type="molecule type" value="Genomic_DNA"/>
</dbReference>
<feature type="domain" description="Mono-/di-acylglycerol lipase N-terminal" evidence="4">
    <location>
        <begin position="7"/>
        <end position="70"/>
    </location>
</feature>